<sequence>MNTSSPDIGQDMLKQIIQGLMEEAESITTLDGLERTLRLALTEVNNARYGDECQVSDITSIATPAKKLTAVQEMWDRWSDGLRIKHTRALPSSSSRKHPDTMYKKKDVRVPLERASNKMTISLDEAIALPLPHDELDFNSPVSTTVDALVAGFMPASDVQHDDQFDPTPLYLAENPRRGLYINQGEVMYVGLLAVEDKCADEVQLGRQICMDLAAILYHRQALDLPDRLVYGLSYTSSRTEVQLFVGFWEGGNVTVHTVLEEAWDISSPRQYVHFYFFLRGLKKHLAEQFDDDVSHFDGSRLDSRGVPKPIHSWRQPYSQREDDSFSMDSNGWDEGVPELSSTSFASRLPQLVKDSDKDGQVAGWLKNVTFRGTS</sequence>
<reference evidence="2 3" key="1">
    <citation type="submission" date="2018-11" db="EMBL/GenBank/DDBJ databases">
        <title>Genome assembly of Steccherinum ochraceum LE-BIN_3174, the white-rot fungus of the Steccherinaceae family (The Residual Polyporoid clade, Polyporales, Basidiomycota).</title>
        <authorList>
            <person name="Fedorova T.V."/>
            <person name="Glazunova O.A."/>
            <person name="Landesman E.O."/>
            <person name="Moiseenko K.V."/>
            <person name="Psurtseva N.V."/>
            <person name="Savinova O.S."/>
            <person name="Shakhova N.V."/>
            <person name="Tyazhelova T.V."/>
            <person name="Vasina D.V."/>
        </authorList>
    </citation>
    <scope>NUCLEOTIDE SEQUENCE [LARGE SCALE GENOMIC DNA]</scope>
    <source>
        <strain evidence="2 3">LE-BIN_3174</strain>
    </source>
</reference>
<evidence type="ECO:0000313" key="3">
    <source>
        <dbReference type="Proteomes" id="UP000292702"/>
    </source>
</evidence>
<gene>
    <name evidence="2" type="ORF">EIP91_003125</name>
</gene>
<dbReference type="EMBL" id="RWJN01000002">
    <property type="protein sequence ID" value="TCD71782.1"/>
    <property type="molecule type" value="Genomic_DNA"/>
</dbReference>
<protein>
    <submittedName>
        <fullName evidence="2">Uncharacterized protein</fullName>
    </submittedName>
</protein>
<proteinExistence type="predicted"/>
<evidence type="ECO:0000313" key="2">
    <source>
        <dbReference type="EMBL" id="TCD71782.1"/>
    </source>
</evidence>
<organism evidence="2 3">
    <name type="scientific">Steccherinum ochraceum</name>
    <dbReference type="NCBI Taxonomy" id="92696"/>
    <lineage>
        <taxon>Eukaryota</taxon>
        <taxon>Fungi</taxon>
        <taxon>Dikarya</taxon>
        <taxon>Basidiomycota</taxon>
        <taxon>Agaricomycotina</taxon>
        <taxon>Agaricomycetes</taxon>
        <taxon>Polyporales</taxon>
        <taxon>Steccherinaceae</taxon>
        <taxon>Steccherinum</taxon>
    </lineage>
</organism>
<dbReference type="Proteomes" id="UP000292702">
    <property type="component" value="Unassembled WGS sequence"/>
</dbReference>
<name>A0A4R0RWT9_9APHY</name>
<evidence type="ECO:0000256" key="1">
    <source>
        <dbReference type="SAM" id="MobiDB-lite"/>
    </source>
</evidence>
<keyword evidence="3" id="KW-1185">Reference proteome</keyword>
<comment type="caution">
    <text evidence="2">The sequence shown here is derived from an EMBL/GenBank/DDBJ whole genome shotgun (WGS) entry which is preliminary data.</text>
</comment>
<accession>A0A4R0RWT9</accession>
<dbReference type="AlphaFoldDB" id="A0A4R0RWT9"/>
<feature type="region of interest" description="Disordered" evidence="1">
    <location>
        <begin position="309"/>
        <end position="340"/>
    </location>
</feature>